<reference evidence="1" key="2">
    <citation type="submission" date="2025-08" db="UniProtKB">
        <authorList>
            <consortium name="Ensembl"/>
        </authorList>
    </citation>
    <scope>IDENTIFICATION</scope>
</reference>
<accession>A0AC11EPM7</accession>
<reference evidence="1" key="3">
    <citation type="submission" date="2025-09" db="UniProtKB">
        <authorList>
            <consortium name="Ensembl"/>
        </authorList>
    </citation>
    <scope>IDENTIFICATION</scope>
</reference>
<evidence type="ECO:0000313" key="1">
    <source>
        <dbReference type="Ensembl" id="ENSOARP00020061403.1"/>
    </source>
</evidence>
<sequence length="383" mass="42300">MKTGTKVCSSRSCLYGAQPANIVTTALQANISSIWLHTSMFSSLCPLFCPGKTMGMHSNEYLSHQMPDRRGLLLLPAIIWMTVHAIFVETPKDVLRAARGKNVILPCSYQTSSPNREGFIQWDKLLRSHTESVLIWKFETKEYIYGELYQNRASVSNNAEQSDASITIDQLTMDDNGTYECSVSLMSDLGGVSKSRVHLLVLVPPSKPDCGIQGETVIGNDIQLTCQSKEGSPAPQYSWKSYNVLHQERQVTPVTGQTFSLKNISTEMSGYYICISSNEVGTESCNITVAVRSPSMNVALYAGVAGGVAAALVIIGVILYCCCCRDTSKAEDAEVARPNRAAYRKPPEQLTELSRRQEEEGEDDYRHEDQRDTGRKSPDQAGR</sequence>
<gene>
    <name evidence="1" type="primary">GPA33</name>
</gene>
<dbReference type="Ensembl" id="ENSOART00020051161.1">
    <property type="protein sequence ID" value="ENSOARP00020061403.1"/>
    <property type="gene ID" value="ENSOARG00020002684.2"/>
</dbReference>
<proteinExistence type="predicted"/>
<protein>
    <submittedName>
        <fullName evidence="1">Glycoprotein A33</fullName>
    </submittedName>
</protein>
<organism evidence="1">
    <name type="scientific">Ovis aries</name>
    <name type="common">Sheep</name>
    <dbReference type="NCBI Taxonomy" id="9940"/>
    <lineage>
        <taxon>Eukaryota</taxon>
        <taxon>Metazoa</taxon>
        <taxon>Chordata</taxon>
        <taxon>Craniata</taxon>
        <taxon>Vertebrata</taxon>
        <taxon>Euteleostomi</taxon>
        <taxon>Mammalia</taxon>
        <taxon>Eutheria</taxon>
        <taxon>Laurasiatheria</taxon>
        <taxon>Artiodactyla</taxon>
        <taxon>Ruminantia</taxon>
        <taxon>Pecora</taxon>
        <taxon>Bovidae</taxon>
        <taxon>Caprinae</taxon>
        <taxon>Ovis</taxon>
    </lineage>
</organism>
<name>A0AC11EPM7_SHEEP</name>
<reference evidence="1" key="1">
    <citation type="submission" date="2020-11" db="EMBL/GenBank/DDBJ databases">
        <authorList>
            <person name="Davenport K.M."/>
            <person name="Bickhart D.M."/>
            <person name="Smith T.P.L."/>
            <person name="Murdoch B.M."/>
            <person name="Rosen B.D."/>
        </authorList>
    </citation>
    <scope>NUCLEOTIDE SEQUENCE [LARGE SCALE GENOMIC DNA]</scope>
    <source>
        <strain evidence="1">OAR_USU_Benz2616</strain>
    </source>
</reference>